<evidence type="ECO:0000313" key="3">
    <source>
        <dbReference type="Proteomes" id="UP000310506"/>
    </source>
</evidence>
<dbReference type="Proteomes" id="UP000310506">
    <property type="component" value="Unassembled WGS sequence"/>
</dbReference>
<keyword evidence="1" id="KW-1133">Transmembrane helix</keyword>
<gene>
    <name evidence="2" type="ORF">ESZ54_01005</name>
</gene>
<comment type="caution">
    <text evidence="2">The sequence shown here is derived from an EMBL/GenBank/DDBJ whole genome shotgun (WGS) entry which is preliminary data.</text>
</comment>
<evidence type="ECO:0000313" key="2">
    <source>
        <dbReference type="EMBL" id="THB62421.1"/>
    </source>
</evidence>
<dbReference type="RefSeq" id="WP_136135807.1">
    <property type="nucleotide sequence ID" value="NZ_SDGV01000001.1"/>
</dbReference>
<feature type="transmembrane region" description="Helical" evidence="1">
    <location>
        <begin position="43"/>
        <end position="62"/>
    </location>
</feature>
<feature type="transmembrane region" description="Helical" evidence="1">
    <location>
        <begin position="16"/>
        <end position="37"/>
    </location>
</feature>
<name>A0A4S3B5Q7_9ENTE</name>
<feature type="transmembrane region" description="Helical" evidence="1">
    <location>
        <begin position="117"/>
        <end position="137"/>
    </location>
</feature>
<dbReference type="EMBL" id="SDGV01000001">
    <property type="protein sequence ID" value="THB62421.1"/>
    <property type="molecule type" value="Genomic_DNA"/>
</dbReference>
<proteinExistence type="predicted"/>
<keyword evidence="1" id="KW-0812">Transmembrane</keyword>
<feature type="transmembrane region" description="Helical" evidence="1">
    <location>
        <begin position="91"/>
        <end position="111"/>
    </location>
</feature>
<evidence type="ECO:0000256" key="1">
    <source>
        <dbReference type="SAM" id="Phobius"/>
    </source>
</evidence>
<organism evidence="2 3">
    <name type="scientific">Vagococcus silagei</name>
    <dbReference type="NCBI Taxonomy" id="2508885"/>
    <lineage>
        <taxon>Bacteria</taxon>
        <taxon>Bacillati</taxon>
        <taxon>Bacillota</taxon>
        <taxon>Bacilli</taxon>
        <taxon>Lactobacillales</taxon>
        <taxon>Enterococcaceae</taxon>
        <taxon>Vagococcus</taxon>
    </lineage>
</organism>
<reference evidence="2 3" key="1">
    <citation type="submission" date="2019-01" db="EMBL/GenBank/DDBJ databases">
        <title>Vagococcus silagei sp. nov. isolated from brewer's grain.</title>
        <authorList>
            <person name="Guu J.-R."/>
        </authorList>
    </citation>
    <scope>NUCLEOTIDE SEQUENCE [LARGE SCALE GENOMIC DNA]</scope>
    <source>
        <strain evidence="2 3">2B-2</strain>
    </source>
</reference>
<sequence length="142" mass="16684">MTVQKKIQKEQIKLNLIRCVMFFVFLLLLGLIAPEAFGSDNQILIIILLVIMVVTVVGEVFYTQYKIKKFITIKKENVTDEKLQAEFGPKFSQVVTSYVFWLVYGNMLIYFENGWNWRSMSFFSIGMLTLLVILVLLKRKKW</sequence>
<protein>
    <submittedName>
        <fullName evidence="2">Uncharacterized protein</fullName>
    </submittedName>
</protein>
<keyword evidence="1" id="KW-0472">Membrane</keyword>
<accession>A0A4S3B5Q7</accession>
<dbReference type="AlphaFoldDB" id="A0A4S3B5Q7"/>
<keyword evidence="3" id="KW-1185">Reference proteome</keyword>